<dbReference type="InterPro" id="IPR025665">
    <property type="entry name" value="Beta-barrel_OMP_2"/>
</dbReference>
<organism evidence="2 3">
    <name type="scientific">Leeuwenhoekiella aequorea</name>
    <dbReference type="NCBI Taxonomy" id="283736"/>
    <lineage>
        <taxon>Bacteria</taxon>
        <taxon>Pseudomonadati</taxon>
        <taxon>Bacteroidota</taxon>
        <taxon>Flavobacteriia</taxon>
        <taxon>Flavobacteriales</taxon>
        <taxon>Flavobacteriaceae</taxon>
        <taxon>Leeuwenhoekiella</taxon>
    </lineage>
</organism>
<comment type="caution">
    <text evidence="2">The sequence shown here is derived from an EMBL/GenBank/DDBJ whole genome shotgun (WGS) entry which is preliminary data.</text>
</comment>
<dbReference type="Pfam" id="PF13568">
    <property type="entry name" value="OMP_b-brl_2"/>
    <property type="match status" value="1"/>
</dbReference>
<name>A0A4V1KRE5_9FLAO</name>
<dbReference type="AlphaFoldDB" id="A0A4V1KRE5"/>
<dbReference type="OrthoDB" id="959017at2"/>
<dbReference type="Proteomes" id="UP000289238">
    <property type="component" value="Unassembled WGS sequence"/>
</dbReference>
<gene>
    <name evidence="2" type="ORF">DSM00_422</name>
</gene>
<evidence type="ECO:0000259" key="1">
    <source>
        <dbReference type="Pfam" id="PF13568"/>
    </source>
</evidence>
<reference evidence="2 3" key="1">
    <citation type="submission" date="2018-07" db="EMBL/GenBank/DDBJ databases">
        <title>Leeuwenhoekiella genomics.</title>
        <authorList>
            <person name="Tahon G."/>
            <person name="Willems A."/>
        </authorList>
    </citation>
    <scope>NUCLEOTIDE SEQUENCE [LARGE SCALE GENOMIC DNA]</scope>
    <source>
        <strain evidence="2 3">LMG 22550</strain>
    </source>
</reference>
<sequence length="242" mass="27898">MSYSKTTKRNILLIAITCLTIFTGQSQDSLTVEVDSLKIDTKYREDQFYLGVTFNLLTNKPTSLSQNGFSGGLLLGYIRDMPLNSQRNIALGIGAGFSMNTYNQNLFVGEDTQNQSIFDIIDSSVDYDKNWLSTYLVEMPIQLRWRTSTAANYKFWRVYTGLQLGYVYAYKFNFEETGNQVVQTDVSEFDRYHLGLTFTFGYDTFNFHFYYNLNPFFKDGTLVNGEALELNSFKLGLMFYIL</sequence>
<accession>A0A4V1KRE5</accession>
<keyword evidence="3" id="KW-1185">Reference proteome</keyword>
<evidence type="ECO:0000313" key="2">
    <source>
        <dbReference type="EMBL" id="RXG24632.1"/>
    </source>
</evidence>
<dbReference type="EMBL" id="QOVM01000001">
    <property type="protein sequence ID" value="RXG24632.1"/>
    <property type="molecule type" value="Genomic_DNA"/>
</dbReference>
<proteinExistence type="predicted"/>
<dbReference type="RefSeq" id="WP_128756359.1">
    <property type="nucleotide sequence ID" value="NZ_QOVM01000001.1"/>
</dbReference>
<protein>
    <submittedName>
        <fullName evidence="2">Outer membrane protein with beta-barrel domain</fullName>
    </submittedName>
</protein>
<feature type="domain" description="Outer membrane protein beta-barrel" evidence="1">
    <location>
        <begin position="36"/>
        <end position="217"/>
    </location>
</feature>
<evidence type="ECO:0000313" key="3">
    <source>
        <dbReference type="Proteomes" id="UP000289238"/>
    </source>
</evidence>